<dbReference type="HOGENOM" id="CLU_577361_0_0_4"/>
<keyword evidence="1" id="KW-0812">Transmembrane</keyword>
<reference key="1">
    <citation type="submission" date="2011-09" db="EMBL/GenBank/DDBJ databases">
        <title>Genomic characterization of the Taylorella genus.</title>
        <authorList>
            <person name="Hebert L."/>
            <person name="Moumen B."/>
            <person name="Pons N."/>
            <person name="Duquesne F."/>
            <person name="Breuil M.-F."/>
            <person name="Goux D."/>
            <person name="Batto J.-M."/>
            <person name="Renault P."/>
            <person name="Laugier C."/>
            <person name="Petry S."/>
        </authorList>
    </citation>
    <scope>NUCLEOTIDE SEQUENCE</scope>
    <source>
        <strain>MCE3</strain>
    </source>
</reference>
<gene>
    <name evidence="2" type="ordered locus">TASI_0977</name>
</gene>
<dbReference type="AlphaFoldDB" id="G4QBB7"/>
<accession>G4QBB7</accession>
<keyword evidence="1" id="KW-0472">Membrane</keyword>
<dbReference type="KEGG" id="tas:TASI_0977"/>
<feature type="transmembrane region" description="Helical" evidence="1">
    <location>
        <begin position="451"/>
        <end position="471"/>
    </location>
</feature>
<name>G4QBB7_TAYAM</name>
<evidence type="ECO:0000313" key="3">
    <source>
        <dbReference type="Proteomes" id="UP000009284"/>
    </source>
</evidence>
<dbReference type="RefSeq" id="WP_014111634.1">
    <property type="nucleotide sequence ID" value="NC_016043.1"/>
</dbReference>
<organism evidence="2 3">
    <name type="scientific">Taylorella asinigenitalis (strain MCE3)</name>
    <dbReference type="NCBI Taxonomy" id="1008459"/>
    <lineage>
        <taxon>Bacteria</taxon>
        <taxon>Pseudomonadati</taxon>
        <taxon>Pseudomonadota</taxon>
        <taxon>Betaproteobacteria</taxon>
        <taxon>Burkholderiales</taxon>
        <taxon>Alcaligenaceae</taxon>
        <taxon>Taylorella</taxon>
    </lineage>
</organism>
<dbReference type="OrthoDB" id="9948880at2"/>
<reference evidence="2 3" key="2">
    <citation type="journal article" date="2012" name="PLoS ONE">
        <title>Genomic characterization of the taylorella genus.</title>
        <authorList>
            <person name="Hebert L."/>
            <person name="Moumen B."/>
            <person name="Pons N."/>
            <person name="Duquesne F."/>
            <person name="Breuil M.F."/>
            <person name="Goux D."/>
            <person name="Batto J.M."/>
            <person name="Laugier C."/>
            <person name="Renault P."/>
            <person name="Petry S."/>
        </authorList>
    </citation>
    <scope>NUCLEOTIDE SEQUENCE [LARGE SCALE GENOMIC DNA]</scope>
    <source>
        <strain evidence="2 3">MCE3</strain>
    </source>
</reference>
<protein>
    <submittedName>
        <fullName evidence="2">Uncharacterized protein</fullName>
    </submittedName>
</protein>
<keyword evidence="1" id="KW-1133">Transmembrane helix</keyword>
<proteinExistence type="predicted"/>
<dbReference type="Proteomes" id="UP000009284">
    <property type="component" value="Chromosome"/>
</dbReference>
<keyword evidence="3" id="KW-1185">Reference proteome</keyword>
<dbReference type="EMBL" id="CP003059">
    <property type="protein sequence ID" value="AEP36738.1"/>
    <property type="molecule type" value="Genomic_DNA"/>
</dbReference>
<sequence length="473" mass="53630">MRLGLLASTNSFKTVTWSPEDNATSGANYLEVPREFLTALPPADSPESNETPIICLTREKYKSASDTKSRYSVSLAIYYVTRQKDSNKSGMYYGAFWEGLEEKFFTQRRLPIVIESLKEMAARIRSEYIDGTTNFFSEKPFYKEVPHEIGSELKNIDPKFLHAIKFTECISPKDIDRTCVICCSKQSLIPEAIESVIDYKMLALYKRVYFVSAQIFNRFKRIQTSLESKNFEATTATNLTLLDFEDLKMVKNIYIDSLGSVEDVYNMFSKRLRQKDEAYQLLKNNQSLEIKNLSSGYDTKIRSLETSLDEALQASKSTIAPQDSTTGAAPEMSADFEAVSNQMPQSSEQNAIPQIIEAPAPAAAPASSNHPLDEYLLKEYGVRPDDTPELFEQKFNDYSNRLVSNKDAVIDQLNGQISELSTKLADRESRLLALEHTQEPQKMVRSERRGFSVTTFLLMLMVVALVAYILINR</sequence>
<evidence type="ECO:0000313" key="2">
    <source>
        <dbReference type="EMBL" id="AEP36738.1"/>
    </source>
</evidence>
<evidence type="ECO:0000256" key="1">
    <source>
        <dbReference type="SAM" id="Phobius"/>
    </source>
</evidence>